<keyword evidence="2" id="KW-0904">Protein phosphatase</keyword>
<proteinExistence type="predicted"/>
<dbReference type="EMBL" id="KZ305027">
    <property type="protein sequence ID" value="PIA52827.1"/>
    <property type="molecule type" value="Genomic_DNA"/>
</dbReference>
<evidence type="ECO:0000256" key="2">
    <source>
        <dbReference type="ARBA" id="ARBA00022912"/>
    </source>
</evidence>
<keyword evidence="6" id="KW-1185">Reference proteome</keyword>
<dbReference type="InParanoid" id="A0A2G5EB80"/>
<sequence>MEMESQQEELLLLCEVCEHNHKYEVCGVCGHSPTHYHITKLDSVEGAYRCLGRSEMCRIFSTGELTLTITITIIIYETVTVFRRYNHLDMFCVFDCVNINARHFTCHSLQEKKVLQFDDAIHFLDQCEEKQARVLVHCMTGNSRSAAIVIAYLMKFKGWRLEQSYQWVKERRPPVDLSPGL</sequence>
<evidence type="ECO:0000256" key="1">
    <source>
        <dbReference type="ARBA" id="ARBA00022801"/>
    </source>
</evidence>
<dbReference type="InterPro" id="IPR000340">
    <property type="entry name" value="Dual-sp_phosphatase_cat-dom"/>
</dbReference>
<evidence type="ECO:0008006" key="7">
    <source>
        <dbReference type="Google" id="ProtNLM"/>
    </source>
</evidence>
<dbReference type="Pfam" id="PF00782">
    <property type="entry name" value="DSPc"/>
    <property type="match status" value="1"/>
</dbReference>
<dbReference type="InterPro" id="IPR044212">
    <property type="entry name" value="IBR5-like"/>
</dbReference>
<dbReference type="PROSITE" id="PS50054">
    <property type="entry name" value="TYR_PHOSPHATASE_DUAL"/>
    <property type="match status" value="1"/>
</dbReference>
<dbReference type="InterPro" id="IPR000387">
    <property type="entry name" value="Tyr_Pase_dom"/>
</dbReference>
<keyword evidence="1" id="KW-0378">Hydrolase</keyword>
<feature type="domain" description="Tyrosine-protein phosphatase" evidence="3">
    <location>
        <begin position="37"/>
        <end position="181"/>
    </location>
</feature>
<evidence type="ECO:0000313" key="6">
    <source>
        <dbReference type="Proteomes" id="UP000230069"/>
    </source>
</evidence>
<dbReference type="GO" id="GO:0009734">
    <property type="term" value="P:auxin-activated signaling pathway"/>
    <property type="evidence" value="ECO:0007669"/>
    <property type="project" value="InterPro"/>
</dbReference>
<evidence type="ECO:0000313" key="5">
    <source>
        <dbReference type="EMBL" id="PIA52827.1"/>
    </source>
</evidence>
<reference evidence="5 6" key="1">
    <citation type="submission" date="2017-09" db="EMBL/GenBank/DDBJ databases">
        <title>WGS assembly of Aquilegia coerulea Goldsmith.</title>
        <authorList>
            <person name="Hodges S."/>
            <person name="Kramer E."/>
            <person name="Nordborg M."/>
            <person name="Tomkins J."/>
            <person name="Borevitz J."/>
            <person name="Derieg N."/>
            <person name="Yan J."/>
            <person name="Mihaltcheva S."/>
            <person name="Hayes R.D."/>
            <person name="Rokhsar D."/>
        </authorList>
    </citation>
    <scope>NUCLEOTIDE SEQUENCE [LARGE SCALE GENOMIC DNA]</scope>
    <source>
        <strain evidence="6">cv. Goldsmith</strain>
    </source>
</reference>
<protein>
    <recommendedName>
        <fullName evidence="7">Tyrosine specific protein phosphatases domain-containing protein</fullName>
    </recommendedName>
</protein>
<organism evidence="5 6">
    <name type="scientific">Aquilegia coerulea</name>
    <name type="common">Rocky mountain columbine</name>
    <dbReference type="NCBI Taxonomy" id="218851"/>
    <lineage>
        <taxon>Eukaryota</taxon>
        <taxon>Viridiplantae</taxon>
        <taxon>Streptophyta</taxon>
        <taxon>Embryophyta</taxon>
        <taxon>Tracheophyta</taxon>
        <taxon>Spermatophyta</taxon>
        <taxon>Magnoliopsida</taxon>
        <taxon>Ranunculales</taxon>
        <taxon>Ranunculaceae</taxon>
        <taxon>Thalictroideae</taxon>
        <taxon>Aquilegia</taxon>
    </lineage>
</organism>
<dbReference type="InterPro" id="IPR016130">
    <property type="entry name" value="Tyr_Pase_AS"/>
</dbReference>
<dbReference type="InterPro" id="IPR029021">
    <property type="entry name" value="Prot-tyrosine_phosphatase-like"/>
</dbReference>
<dbReference type="PANTHER" id="PTHR47244:SF1">
    <property type="entry name" value="PROTEIN-TYROSINE-PHOSPHATASE IBR5"/>
    <property type="match status" value="1"/>
</dbReference>
<dbReference type="PANTHER" id="PTHR47244">
    <property type="entry name" value="PROTEIN-TYROSINE-PHOSPHATASE IBR5"/>
    <property type="match status" value="1"/>
</dbReference>
<dbReference type="Gene3D" id="3.90.190.10">
    <property type="entry name" value="Protein tyrosine phosphatase superfamily"/>
    <property type="match status" value="1"/>
</dbReference>
<gene>
    <name evidence="5" type="ORF">AQUCO_01000596v1</name>
</gene>
<name>A0A2G5EB80_AQUCA</name>
<dbReference type="GO" id="GO:0005634">
    <property type="term" value="C:nucleus"/>
    <property type="evidence" value="ECO:0007669"/>
    <property type="project" value="TreeGrafter"/>
</dbReference>
<dbReference type="Proteomes" id="UP000230069">
    <property type="component" value="Unassembled WGS sequence"/>
</dbReference>
<dbReference type="GO" id="GO:0033549">
    <property type="term" value="F:MAP kinase phosphatase activity"/>
    <property type="evidence" value="ECO:0007669"/>
    <property type="project" value="InterPro"/>
</dbReference>
<accession>A0A2G5EB80</accession>
<evidence type="ECO:0000259" key="4">
    <source>
        <dbReference type="PROSITE" id="PS50056"/>
    </source>
</evidence>
<dbReference type="SUPFAM" id="SSF52799">
    <property type="entry name" value="(Phosphotyrosine protein) phosphatases II"/>
    <property type="match status" value="1"/>
</dbReference>
<dbReference type="PROSITE" id="PS00383">
    <property type="entry name" value="TYR_PHOSPHATASE_1"/>
    <property type="match status" value="1"/>
</dbReference>
<dbReference type="AlphaFoldDB" id="A0A2G5EB80"/>
<feature type="domain" description="Tyrosine specific protein phosphatases" evidence="4">
    <location>
        <begin position="115"/>
        <end position="173"/>
    </location>
</feature>
<dbReference type="SMART" id="SM00195">
    <property type="entry name" value="DSPc"/>
    <property type="match status" value="1"/>
</dbReference>
<evidence type="ECO:0000259" key="3">
    <source>
        <dbReference type="PROSITE" id="PS50054"/>
    </source>
</evidence>
<dbReference type="OrthoDB" id="165342at2759"/>
<dbReference type="STRING" id="218851.A0A2G5EB80"/>
<dbReference type="InterPro" id="IPR020422">
    <property type="entry name" value="TYR_PHOSPHATASE_DUAL_dom"/>
</dbReference>
<dbReference type="GO" id="GO:0009738">
    <property type="term" value="P:abscisic acid-activated signaling pathway"/>
    <property type="evidence" value="ECO:0007669"/>
    <property type="project" value="InterPro"/>
</dbReference>
<dbReference type="PROSITE" id="PS50056">
    <property type="entry name" value="TYR_PHOSPHATASE_2"/>
    <property type="match status" value="1"/>
</dbReference>